<evidence type="ECO:0000313" key="20">
    <source>
        <dbReference type="Proteomes" id="UP000789390"/>
    </source>
</evidence>
<evidence type="ECO:0000256" key="13">
    <source>
        <dbReference type="ARBA" id="ARBA00023157"/>
    </source>
</evidence>
<evidence type="ECO:0000259" key="18">
    <source>
        <dbReference type="PROSITE" id="PS50234"/>
    </source>
</evidence>
<organism evidence="19 20">
    <name type="scientific">Daphnia galeata</name>
    <dbReference type="NCBI Taxonomy" id="27404"/>
    <lineage>
        <taxon>Eukaryota</taxon>
        <taxon>Metazoa</taxon>
        <taxon>Ecdysozoa</taxon>
        <taxon>Arthropoda</taxon>
        <taxon>Crustacea</taxon>
        <taxon>Branchiopoda</taxon>
        <taxon>Diplostraca</taxon>
        <taxon>Cladocera</taxon>
        <taxon>Anomopoda</taxon>
        <taxon>Daphniidae</taxon>
        <taxon>Daphnia</taxon>
    </lineage>
</organism>
<dbReference type="Gene3D" id="3.40.50.410">
    <property type="entry name" value="von Willebrand factor, type A domain"/>
    <property type="match status" value="1"/>
</dbReference>
<evidence type="ECO:0000256" key="17">
    <source>
        <dbReference type="SAM" id="SignalP"/>
    </source>
</evidence>
<evidence type="ECO:0000256" key="3">
    <source>
        <dbReference type="ARBA" id="ARBA00022568"/>
    </source>
</evidence>
<keyword evidence="14" id="KW-0325">Glycoprotein</keyword>
<dbReference type="Pfam" id="PF00092">
    <property type="entry name" value="VWA"/>
    <property type="match status" value="1"/>
</dbReference>
<evidence type="ECO:0000256" key="12">
    <source>
        <dbReference type="ARBA" id="ARBA00023136"/>
    </source>
</evidence>
<keyword evidence="12 16" id="KW-0472">Membrane</keyword>
<protein>
    <recommendedName>
        <fullName evidence="18">VWFA domain-containing protein</fullName>
    </recommendedName>
</protein>
<dbReference type="FunFam" id="3.30.450.20:FF:000450">
    <property type="entry name" value="Uncharacterized protein"/>
    <property type="match status" value="1"/>
</dbReference>
<keyword evidence="13" id="KW-1015">Disulfide bond</keyword>
<evidence type="ECO:0000256" key="2">
    <source>
        <dbReference type="ARBA" id="ARBA00022448"/>
    </source>
</evidence>
<evidence type="ECO:0000256" key="16">
    <source>
        <dbReference type="SAM" id="Phobius"/>
    </source>
</evidence>
<dbReference type="PANTHER" id="PTHR10166:SF37">
    <property type="entry name" value="STOLID, ISOFORM H"/>
    <property type="match status" value="1"/>
</dbReference>
<feature type="transmembrane region" description="Helical" evidence="16">
    <location>
        <begin position="1047"/>
        <end position="1067"/>
    </location>
</feature>
<dbReference type="Pfam" id="PF08399">
    <property type="entry name" value="VWA_N"/>
    <property type="match status" value="1"/>
</dbReference>
<evidence type="ECO:0000256" key="14">
    <source>
        <dbReference type="ARBA" id="ARBA00023180"/>
    </source>
</evidence>
<proteinExistence type="predicted"/>
<feature type="domain" description="VWFA" evidence="18">
    <location>
        <begin position="260"/>
        <end position="451"/>
    </location>
</feature>
<dbReference type="SMART" id="SM00327">
    <property type="entry name" value="VWA"/>
    <property type="match status" value="1"/>
</dbReference>
<keyword evidence="9" id="KW-0851">Voltage-gated channel</keyword>
<evidence type="ECO:0000256" key="4">
    <source>
        <dbReference type="ARBA" id="ARBA00022673"/>
    </source>
</evidence>
<evidence type="ECO:0000256" key="5">
    <source>
        <dbReference type="ARBA" id="ARBA00022692"/>
    </source>
</evidence>
<keyword evidence="8" id="KW-0106">Calcium</keyword>
<dbReference type="GO" id="GO:0005891">
    <property type="term" value="C:voltage-gated calcium channel complex"/>
    <property type="evidence" value="ECO:0007669"/>
    <property type="project" value="TreeGrafter"/>
</dbReference>
<keyword evidence="7 17" id="KW-0732">Signal</keyword>
<evidence type="ECO:0000256" key="8">
    <source>
        <dbReference type="ARBA" id="ARBA00022837"/>
    </source>
</evidence>
<dbReference type="GO" id="GO:0005245">
    <property type="term" value="F:voltage-gated calcium channel activity"/>
    <property type="evidence" value="ECO:0007669"/>
    <property type="project" value="TreeGrafter"/>
</dbReference>
<dbReference type="GO" id="GO:0046872">
    <property type="term" value="F:metal ion binding"/>
    <property type="evidence" value="ECO:0007669"/>
    <property type="project" value="UniProtKB-KW"/>
</dbReference>
<dbReference type="InterPro" id="IPR002035">
    <property type="entry name" value="VWF_A"/>
</dbReference>
<dbReference type="FunFam" id="3.40.50.410:FF:000126">
    <property type="entry name" value="Voltage-dependent calcium channel subunit alpha-2/delta-1"/>
    <property type="match status" value="1"/>
</dbReference>
<dbReference type="AlphaFoldDB" id="A0A8J2RF31"/>
<keyword evidence="6" id="KW-0479">Metal-binding</keyword>
<dbReference type="InterPro" id="IPR051173">
    <property type="entry name" value="Ca_channel_alpha-2/delta"/>
</dbReference>
<evidence type="ECO:0000256" key="9">
    <source>
        <dbReference type="ARBA" id="ARBA00022882"/>
    </source>
</evidence>
<dbReference type="InterPro" id="IPR013680">
    <property type="entry name" value="VDCC_a2/dsu"/>
</dbReference>
<dbReference type="InterPro" id="IPR036465">
    <property type="entry name" value="vWFA_dom_sf"/>
</dbReference>
<keyword evidence="15" id="KW-0407">Ion channel</keyword>
<dbReference type="EMBL" id="CAKKLH010000063">
    <property type="protein sequence ID" value="CAH0101638.1"/>
    <property type="molecule type" value="Genomic_DNA"/>
</dbReference>
<evidence type="ECO:0000256" key="1">
    <source>
        <dbReference type="ARBA" id="ARBA00004479"/>
    </source>
</evidence>
<evidence type="ECO:0000313" key="19">
    <source>
        <dbReference type="EMBL" id="CAH0101638.1"/>
    </source>
</evidence>
<feature type="chain" id="PRO_5035239109" description="VWFA domain-containing protein" evidence="17">
    <location>
        <begin position="25"/>
        <end position="1068"/>
    </location>
</feature>
<comment type="caution">
    <text evidence="19">The sequence shown here is derived from an EMBL/GenBank/DDBJ whole genome shotgun (WGS) entry which is preliminary data.</text>
</comment>
<keyword evidence="2" id="KW-0813">Transport</keyword>
<dbReference type="InterPro" id="IPR013608">
    <property type="entry name" value="VWA_N"/>
</dbReference>
<keyword evidence="5 16" id="KW-0812">Transmembrane</keyword>
<dbReference type="PANTHER" id="PTHR10166">
    <property type="entry name" value="VOLTAGE-DEPENDENT CALCIUM CHANNEL SUBUNIT ALPHA-2/DELTA-RELATED"/>
    <property type="match status" value="1"/>
</dbReference>
<dbReference type="Gene3D" id="3.30.450.20">
    <property type="entry name" value="PAS domain"/>
    <property type="match status" value="1"/>
</dbReference>
<keyword evidence="11" id="KW-0406">Ion transport</keyword>
<evidence type="ECO:0000256" key="11">
    <source>
        <dbReference type="ARBA" id="ARBA00023065"/>
    </source>
</evidence>
<gene>
    <name evidence="19" type="ORF">DGAL_LOCUS3976</name>
</gene>
<dbReference type="Proteomes" id="UP000789390">
    <property type="component" value="Unassembled WGS sequence"/>
</dbReference>
<sequence length="1068" mass="120621">MPIITFSVNYHLFFLWFFSIRLSGLNPLSDFSLPSEATIEKLGLRINQGLVNLIDEVSGKDELAKKYDNQNAFFLEPVHGEDVLEEAIEKLEPMFQRRIRAVEDIAIRAEELAMAHEYEEQPQSNQVHFINGKDWDDPALNDSSVNSSSSQFGQSFLVNTNSSAVHLPLHTYEGWMWHRFKPIWYEDVETINALMWSDKLDEIFAENLKRDPTIYQYFASKEGVLRYFPAHRWRTNINQHDTFDARHRPWFTQSISSPKDLLILIDVSGSIHGPTFEILKITVKRLLGTLTEHDYFNVLQFNETVSWLLPCSDSLMSATTRNKRLIYQALDHIVPLGKASFANALNFTYHYILELEEARNSKGTTGSESSNCHLAVVLISDGGTEFPADQVEMITNNSVTRQTRLFTLAIGPHPIPTLNLRNISCSTNAFHGAILTYGAIQSKVQGYLQVLSRPLALSQDSSLIDWSLPYQDAAGFGTVVTVSKPVFQRGENLSQSLLGVAGVDIPISSFDHALPDSQLGFGGHKMVVMGGTGNLVVHSRLETQNSYVEDPLMVDYEDLEPMGNWSDLLRQQLIDRKTGSQIYNSVVLTPDDAYLIEQRRTWYFRPISKTAYTLAVSINDGANIIVPNLELQGKVSWNNQTITRAAPWEFCTNLRVSTNYSNQRETADYFSQLSQRFERGGEGCDQSALSHLLWDLEMTMNVSQMWTTPSDRRVHSRFVSTTGGVTRMESRTRAYLQEDLTDPRNSSLFLRLAYSSQASILIRPPLSRNEDYLVAAKISSKEQFLAVAGALVGKETVQSIWKNAIEAFNISDQLYLYWLDEGGYVIASNQINISPGSFIASQNVDSQLMQGLTLGLDPLYERNTIVKRAINCPLFVKSVPISSASIFGARWLSNLTTTLFGIVQFLYALTASLMWTGAASATFQAEMELDKLRPARVDSHLCSKEYVLYQLRATQQKLLNIPCSTFCMGENGTTRDIIIQPMSASNSVLIFATTPCRCNHPVIRHGLIHVENEMEKCQVNRKYRKSSEHCYASDPRENSLECSGRSLFNKALMFPTLIFIFLVVWIIR</sequence>
<evidence type="ECO:0000256" key="15">
    <source>
        <dbReference type="ARBA" id="ARBA00023303"/>
    </source>
</evidence>
<accession>A0A8J2RF31</accession>
<feature type="signal peptide" evidence="17">
    <location>
        <begin position="1"/>
        <end position="24"/>
    </location>
</feature>
<reference evidence="19" key="1">
    <citation type="submission" date="2021-11" db="EMBL/GenBank/DDBJ databases">
        <authorList>
            <person name="Schell T."/>
        </authorList>
    </citation>
    <scope>NUCLEOTIDE SEQUENCE</scope>
    <source>
        <strain evidence="19">M5</strain>
    </source>
</reference>
<keyword evidence="3" id="KW-0109">Calcium transport</keyword>
<evidence type="ECO:0000256" key="7">
    <source>
        <dbReference type="ARBA" id="ARBA00022729"/>
    </source>
</evidence>
<dbReference type="SUPFAM" id="SSF53300">
    <property type="entry name" value="vWA-like"/>
    <property type="match status" value="1"/>
</dbReference>
<keyword evidence="4" id="KW-0107">Calcium channel</keyword>
<keyword evidence="20" id="KW-1185">Reference proteome</keyword>
<keyword evidence="10 16" id="KW-1133">Transmembrane helix</keyword>
<evidence type="ECO:0000256" key="6">
    <source>
        <dbReference type="ARBA" id="ARBA00022723"/>
    </source>
</evidence>
<dbReference type="Pfam" id="PF08473">
    <property type="entry name" value="VGCC_alpha2"/>
    <property type="match status" value="1"/>
</dbReference>
<name>A0A8J2RF31_9CRUS</name>
<dbReference type="OrthoDB" id="10054666at2759"/>
<comment type="subcellular location">
    <subcellularLocation>
        <location evidence="1">Membrane</location>
        <topology evidence="1">Single-pass type I membrane protein</topology>
    </subcellularLocation>
</comment>
<evidence type="ECO:0000256" key="10">
    <source>
        <dbReference type="ARBA" id="ARBA00022989"/>
    </source>
</evidence>
<dbReference type="PROSITE" id="PS50234">
    <property type="entry name" value="VWFA"/>
    <property type="match status" value="1"/>
</dbReference>